<evidence type="ECO:0000313" key="3">
    <source>
        <dbReference type="Proteomes" id="UP000183750"/>
    </source>
</evidence>
<dbReference type="InterPro" id="IPR009677">
    <property type="entry name" value="DUF1266"/>
</dbReference>
<dbReference type="Proteomes" id="UP000183750">
    <property type="component" value="Unassembled WGS sequence"/>
</dbReference>
<evidence type="ECO:0000259" key="1">
    <source>
        <dbReference type="Pfam" id="PF06889"/>
    </source>
</evidence>
<proteinExistence type="predicted"/>
<dbReference type="RefSeq" id="WP_082724576.1">
    <property type="nucleotide sequence ID" value="NZ_FNSQ01000005.1"/>
</dbReference>
<sequence>MSPTRWFARSHGLTPSEQFSDSDLDANALALGLMQIRTLPSGAWNDPTAPYLSSSGLEVLVDQWGVGTRGEWLNMIDFLATARRRRHAREQHLGVRNHLATTSGRTPTAREWLAAIAADGGDARDAGPFVAGIERVEHEVRAHVGADVVTPELFVRTLDAYALGQAVAMATWGVALGYADVGEARLIIHRVNGDARRSFVSWADFGLSYLTGRVMHWSDGDVDDTAFDRFGDGWETFRAATRRGAPWAALPWHVPTEARSSSRMR</sequence>
<keyword evidence="3" id="KW-1185">Reference proteome</keyword>
<dbReference type="OrthoDB" id="4322331at2"/>
<accession>A0A1H4R480</accession>
<evidence type="ECO:0000313" key="2">
    <source>
        <dbReference type="EMBL" id="SEC26617.1"/>
    </source>
</evidence>
<dbReference type="Pfam" id="PF06889">
    <property type="entry name" value="DUF1266"/>
    <property type="match status" value="1"/>
</dbReference>
<organism evidence="2 3">
    <name type="scientific">Microbacterium hydrocarbonoxydans</name>
    <dbReference type="NCBI Taxonomy" id="273678"/>
    <lineage>
        <taxon>Bacteria</taxon>
        <taxon>Bacillati</taxon>
        <taxon>Actinomycetota</taxon>
        <taxon>Actinomycetes</taxon>
        <taxon>Micrococcales</taxon>
        <taxon>Microbacteriaceae</taxon>
        <taxon>Microbacterium</taxon>
    </lineage>
</organism>
<dbReference type="AlphaFoldDB" id="A0A1H4R480"/>
<protein>
    <recommendedName>
        <fullName evidence="1">DUF1266 domain-containing protein</fullName>
    </recommendedName>
</protein>
<feature type="domain" description="DUF1266" evidence="1">
    <location>
        <begin position="60"/>
        <end position="252"/>
    </location>
</feature>
<reference evidence="3" key="1">
    <citation type="submission" date="2016-10" db="EMBL/GenBank/DDBJ databases">
        <authorList>
            <person name="Varghese N."/>
            <person name="Submissions S."/>
        </authorList>
    </citation>
    <scope>NUCLEOTIDE SEQUENCE [LARGE SCALE GENOMIC DNA]</scope>
    <source>
        <strain evidence="3">DSM 16089</strain>
    </source>
</reference>
<name>A0A1H4R480_9MICO</name>
<dbReference type="EMBL" id="FNSQ01000005">
    <property type="protein sequence ID" value="SEC26617.1"/>
    <property type="molecule type" value="Genomic_DNA"/>
</dbReference>
<gene>
    <name evidence="2" type="ORF">SAMN04489807_3285</name>
</gene>